<comment type="caution">
    <text evidence="1">The sequence shown here is derived from an EMBL/GenBank/DDBJ whole genome shotgun (WGS) entry which is preliminary data.</text>
</comment>
<organism evidence="1 2">
    <name type="scientific">Fluviicola chungangensis</name>
    <dbReference type="NCBI Taxonomy" id="2597671"/>
    <lineage>
        <taxon>Bacteria</taxon>
        <taxon>Pseudomonadati</taxon>
        <taxon>Bacteroidota</taxon>
        <taxon>Flavobacteriia</taxon>
        <taxon>Flavobacteriales</taxon>
        <taxon>Crocinitomicaceae</taxon>
        <taxon>Fluviicola</taxon>
    </lineage>
</organism>
<dbReference type="Proteomes" id="UP000316008">
    <property type="component" value="Unassembled WGS sequence"/>
</dbReference>
<gene>
    <name evidence="1" type="ORF">FO442_02450</name>
</gene>
<dbReference type="EMBL" id="VLPL01000001">
    <property type="protein sequence ID" value="TSJ48010.1"/>
    <property type="molecule type" value="Genomic_DNA"/>
</dbReference>
<keyword evidence="2" id="KW-1185">Reference proteome</keyword>
<dbReference type="AlphaFoldDB" id="A0A556N7B1"/>
<reference evidence="1 2" key="1">
    <citation type="submission" date="2019-07" db="EMBL/GenBank/DDBJ databases">
        <authorList>
            <person name="Huq M.A."/>
        </authorList>
    </citation>
    <scope>NUCLEOTIDE SEQUENCE [LARGE SCALE GENOMIC DNA]</scope>
    <source>
        <strain evidence="1 2">MAH-3</strain>
    </source>
</reference>
<evidence type="ECO:0000313" key="2">
    <source>
        <dbReference type="Proteomes" id="UP000316008"/>
    </source>
</evidence>
<dbReference type="RefSeq" id="WP_144331545.1">
    <property type="nucleotide sequence ID" value="NZ_VLPL01000001.1"/>
</dbReference>
<accession>A0A556N7B1</accession>
<proteinExistence type="predicted"/>
<protein>
    <submittedName>
        <fullName evidence="1">Uncharacterized protein</fullName>
    </submittedName>
</protein>
<dbReference type="OrthoDB" id="766141at2"/>
<name>A0A556N7B1_9FLAO</name>
<evidence type="ECO:0000313" key="1">
    <source>
        <dbReference type="EMBL" id="TSJ48010.1"/>
    </source>
</evidence>
<sequence>MTILFGWNRFRLKSFTFQELNLPELEQFPNATFQVAQSYFHLFYIPVFPMGKRYDLVMNKQLYHVPPSIMKMVNPDQIKVRGKWYAWSLPILVLLIMLGLKINNAVKKSQDEAYAIELAQWDLKFFDNPAVGDHIWFNDGDQVNFDAEVFKLEENRVILFVNLMNKLDKELMKSALNGDAEVDADSMMVLINDRDELVTSSAFNDSLYEEHPDLPVFRKVLMFQLEEYPIDYEFVKMSLKDYKALKKSLGDGYTKKAKKIRVPAFHEITDQPLFVNPD</sequence>